<keyword evidence="9" id="KW-0676">Redox-active center</keyword>
<keyword evidence="4" id="KW-0874">Quinone</keyword>
<accession>A0ABV4UII9</accession>
<dbReference type="Proteomes" id="UP001575652">
    <property type="component" value="Unassembled WGS sequence"/>
</dbReference>
<dbReference type="InterPro" id="IPR038354">
    <property type="entry name" value="VKOR_sf"/>
</dbReference>
<feature type="region of interest" description="Disordered" evidence="10">
    <location>
        <begin position="1"/>
        <end position="22"/>
    </location>
</feature>
<evidence type="ECO:0000256" key="10">
    <source>
        <dbReference type="SAM" id="MobiDB-lite"/>
    </source>
</evidence>
<evidence type="ECO:0000256" key="3">
    <source>
        <dbReference type="ARBA" id="ARBA00022692"/>
    </source>
</evidence>
<feature type="transmembrane region" description="Helical" evidence="11">
    <location>
        <begin position="37"/>
        <end position="57"/>
    </location>
</feature>
<gene>
    <name evidence="13" type="ORF">ACETWP_00340</name>
</gene>
<dbReference type="EMBL" id="JBHDLJ010000001">
    <property type="protein sequence ID" value="MFB0833031.1"/>
    <property type="molecule type" value="Genomic_DNA"/>
</dbReference>
<keyword evidence="6" id="KW-0560">Oxidoreductase</keyword>
<feature type="domain" description="Vitamin K epoxide reductase" evidence="12">
    <location>
        <begin position="34"/>
        <end position="175"/>
    </location>
</feature>
<dbReference type="Pfam" id="PF07884">
    <property type="entry name" value="VKOR"/>
    <property type="match status" value="1"/>
</dbReference>
<dbReference type="RefSeq" id="WP_373970202.1">
    <property type="nucleotide sequence ID" value="NZ_JBHDLJ010000001.1"/>
</dbReference>
<keyword evidence="8" id="KW-1015">Disulfide bond</keyword>
<feature type="transmembrane region" description="Helical" evidence="11">
    <location>
        <begin position="123"/>
        <end position="144"/>
    </location>
</feature>
<evidence type="ECO:0000256" key="4">
    <source>
        <dbReference type="ARBA" id="ARBA00022719"/>
    </source>
</evidence>
<evidence type="ECO:0000256" key="11">
    <source>
        <dbReference type="SAM" id="Phobius"/>
    </source>
</evidence>
<organism evidence="13 14">
    <name type="scientific">Arthrobacter halodurans</name>
    <dbReference type="NCBI Taxonomy" id="516699"/>
    <lineage>
        <taxon>Bacteria</taxon>
        <taxon>Bacillati</taxon>
        <taxon>Actinomycetota</taxon>
        <taxon>Actinomycetes</taxon>
        <taxon>Micrococcales</taxon>
        <taxon>Micrococcaceae</taxon>
        <taxon>Arthrobacter</taxon>
    </lineage>
</organism>
<dbReference type="CDD" id="cd12922">
    <property type="entry name" value="VKOR_5"/>
    <property type="match status" value="1"/>
</dbReference>
<evidence type="ECO:0000259" key="12">
    <source>
        <dbReference type="SMART" id="SM00756"/>
    </source>
</evidence>
<proteinExistence type="inferred from homology"/>
<keyword evidence="7 11" id="KW-0472">Membrane</keyword>
<evidence type="ECO:0000256" key="6">
    <source>
        <dbReference type="ARBA" id="ARBA00023002"/>
    </source>
</evidence>
<keyword evidence="5 11" id="KW-1133">Transmembrane helix</keyword>
<name>A0ABV4UII9_9MICC</name>
<evidence type="ECO:0000256" key="1">
    <source>
        <dbReference type="ARBA" id="ARBA00004141"/>
    </source>
</evidence>
<evidence type="ECO:0000256" key="8">
    <source>
        <dbReference type="ARBA" id="ARBA00023157"/>
    </source>
</evidence>
<evidence type="ECO:0000256" key="9">
    <source>
        <dbReference type="ARBA" id="ARBA00023284"/>
    </source>
</evidence>
<comment type="similarity">
    <text evidence="2">Belongs to the VKOR family.</text>
</comment>
<evidence type="ECO:0000313" key="13">
    <source>
        <dbReference type="EMBL" id="MFB0833031.1"/>
    </source>
</evidence>
<dbReference type="Gene3D" id="1.20.1440.130">
    <property type="entry name" value="VKOR domain"/>
    <property type="match status" value="1"/>
</dbReference>
<evidence type="ECO:0000256" key="7">
    <source>
        <dbReference type="ARBA" id="ARBA00023136"/>
    </source>
</evidence>
<comment type="caution">
    <text evidence="13">The sequence shown here is derived from an EMBL/GenBank/DDBJ whole genome shotgun (WGS) entry which is preliminary data.</text>
</comment>
<sequence length="220" mass="23514">MSDADQAADQAAGERGAADAAGDGLAGVPRLARDRGFGILLVVTGAVSWIASGILVLERLELYKDAGYVTSCDVNPWVSCGVVMKTWQAALFGFPNPLIGIVGFAVVVTVGAALLAGGRFARWYWACFQAGVTAAFAFVVWLWSQALYEINALCLYCMVVWAMVIPLFVYTTARNILRGVLPAGPRLRAAAAEWPWVATTLLLILCAASVFLRFMNAFLG</sequence>
<keyword evidence="14" id="KW-1185">Reference proteome</keyword>
<evidence type="ECO:0000256" key="2">
    <source>
        <dbReference type="ARBA" id="ARBA00006214"/>
    </source>
</evidence>
<protein>
    <submittedName>
        <fullName evidence="13">Vitamin K epoxide reductase family protein</fullName>
    </submittedName>
</protein>
<dbReference type="InterPro" id="IPR012932">
    <property type="entry name" value="VKOR"/>
</dbReference>
<dbReference type="SMART" id="SM00756">
    <property type="entry name" value="VKc"/>
    <property type="match status" value="1"/>
</dbReference>
<comment type="subcellular location">
    <subcellularLocation>
        <location evidence="1">Membrane</location>
        <topology evidence="1">Multi-pass membrane protein</topology>
    </subcellularLocation>
</comment>
<feature type="transmembrane region" description="Helical" evidence="11">
    <location>
        <begin position="150"/>
        <end position="173"/>
    </location>
</feature>
<keyword evidence="3 11" id="KW-0812">Transmembrane</keyword>
<evidence type="ECO:0000256" key="5">
    <source>
        <dbReference type="ARBA" id="ARBA00022989"/>
    </source>
</evidence>
<feature type="transmembrane region" description="Helical" evidence="11">
    <location>
        <begin position="194"/>
        <end position="215"/>
    </location>
</feature>
<feature type="transmembrane region" description="Helical" evidence="11">
    <location>
        <begin position="98"/>
        <end position="116"/>
    </location>
</feature>
<dbReference type="InterPro" id="IPR041714">
    <property type="entry name" value="VKOR_Actinobacteria"/>
</dbReference>
<evidence type="ECO:0000313" key="14">
    <source>
        <dbReference type="Proteomes" id="UP001575652"/>
    </source>
</evidence>
<reference evidence="13 14" key="1">
    <citation type="submission" date="2024-09" db="EMBL/GenBank/DDBJ databases">
        <authorList>
            <person name="Salinas-Garcia M.A."/>
            <person name="Prieme A."/>
        </authorList>
    </citation>
    <scope>NUCLEOTIDE SEQUENCE [LARGE SCALE GENOMIC DNA]</scope>
    <source>
        <strain evidence="13 14">DSM 21081</strain>
    </source>
</reference>